<evidence type="ECO:0000313" key="3">
    <source>
        <dbReference type="Proteomes" id="UP000690515"/>
    </source>
</evidence>
<dbReference type="Pfam" id="PF02811">
    <property type="entry name" value="PHP"/>
    <property type="match status" value="1"/>
</dbReference>
<dbReference type="EMBL" id="JAGSOY010000006">
    <property type="protein sequence ID" value="MBU2710342.1"/>
    <property type="molecule type" value="Genomic_DNA"/>
</dbReference>
<dbReference type="SMART" id="SM00481">
    <property type="entry name" value="POLIIIAc"/>
    <property type="match status" value="1"/>
</dbReference>
<accession>A0ABS5Z8H6</accession>
<proteinExistence type="predicted"/>
<dbReference type="Gene3D" id="3.20.20.140">
    <property type="entry name" value="Metal-dependent hydrolases"/>
    <property type="match status" value="1"/>
</dbReference>
<sequence>MLYDLHTHTTASDGLLSPLALIDRAKAQQVDVLAITDHDSVAGINWLNHSCGSELQSQPLVVIPGIEFSCVWRGITLHVLGLNIHLQAPGLQQALVFQHQAREARAIKIAERLAKIGVHDPLEGALEVVRKQTEGIFADQELQLGRPHFAEHMVRSGFVETRDQAFKRWLGAGKMGDVKSQWPDLQQVITWISEADGQAVLAHPARYKLTNTKLRSLLQQFKAYGGHGMEVATAGTTPDRLAYLAKLSCDYELLASCGSDFHGPATRWADVGKVPPLPKQCRPVWSAWSL</sequence>
<dbReference type="InterPro" id="IPR004013">
    <property type="entry name" value="PHP_dom"/>
</dbReference>
<dbReference type="SUPFAM" id="SSF89550">
    <property type="entry name" value="PHP domain-like"/>
    <property type="match status" value="1"/>
</dbReference>
<reference evidence="2 3" key="1">
    <citation type="submission" date="2021-04" db="EMBL/GenBank/DDBJ databases">
        <authorList>
            <person name="Pira H."/>
            <person name="Risdian C."/>
            <person name="Wink J."/>
        </authorList>
    </citation>
    <scope>NUCLEOTIDE SEQUENCE [LARGE SCALE GENOMIC DNA]</scope>
    <source>
        <strain evidence="2 3">WH53</strain>
    </source>
</reference>
<name>A0ABS5Z8H6_9GAMM</name>
<feature type="domain" description="Polymerase/histidinol phosphatase N-terminal" evidence="1">
    <location>
        <begin position="3"/>
        <end position="72"/>
    </location>
</feature>
<dbReference type="PANTHER" id="PTHR42924:SF3">
    <property type="entry name" value="POLYMERASE_HISTIDINOL PHOSPHATASE N-TERMINAL DOMAIN-CONTAINING PROTEIN"/>
    <property type="match status" value="1"/>
</dbReference>
<dbReference type="Proteomes" id="UP000690515">
    <property type="component" value="Unassembled WGS sequence"/>
</dbReference>
<dbReference type="InterPro" id="IPR052018">
    <property type="entry name" value="PHP_domain"/>
</dbReference>
<dbReference type="RefSeq" id="WP_215818503.1">
    <property type="nucleotide sequence ID" value="NZ_JAGSOY010000006.1"/>
</dbReference>
<dbReference type="PANTHER" id="PTHR42924">
    <property type="entry name" value="EXONUCLEASE"/>
    <property type="match status" value="1"/>
</dbReference>
<protein>
    <submittedName>
        <fullName evidence="2">PHP domain-containing protein</fullName>
    </submittedName>
</protein>
<comment type="caution">
    <text evidence="2">The sequence shown here is derived from an EMBL/GenBank/DDBJ whole genome shotgun (WGS) entry which is preliminary data.</text>
</comment>
<keyword evidence="3" id="KW-1185">Reference proteome</keyword>
<evidence type="ECO:0000259" key="1">
    <source>
        <dbReference type="SMART" id="SM00481"/>
    </source>
</evidence>
<dbReference type="CDD" id="cd07438">
    <property type="entry name" value="PHP_HisPPase_AMP"/>
    <property type="match status" value="1"/>
</dbReference>
<dbReference type="InterPro" id="IPR003141">
    <property type="entry name" value="Pol/His_phosphatase_N"/>
</dbReference>
<evidence type="ECO:0000313" key="2">
    <source>
        <dbReference type="EMBL" id="MBU2710342.1"/>
    </source>
</evidence>
<gene>
    <name evidence="2" type="ORF">KCG35_04675</name>
</gene>
<organism evidence="2 3">
    <name type="scientific">Zooshikella harenae</name>
    <dbReference type="NCBI Taxonomy" id="2827238"/>
    <lineage>
        <taxon>Bacteria</taxon>
        <taxon>Pseudomonadati</taxon>
        <taxon>Pseudomonadota</taxon>
        <taxon>Gammaproteobacteria</taxon>
        <taxon>Oceanospirillales</taxon>
        <taxon>Zooshikellaceae</taxon>
        <taxon>Zooshikella</taxon>
    </lineage>
</organism>
<dbReference type="InterPro" id="IPR016195">
    <property type="entry name" value="Pol/histidinol_Pase-like"/>
</dbReference>
<dbReference type="Gene3D" id="1.10.150.650">
    <property type="match status" value="1"/>
</dbReference>